<dbReference type="InterPro" id="IPR020843">
    <property type="entry name" value="ER"/>
</dbReference>
<keyword evidence="1" id="KW-0521">NADP</keyword>
<sequence>MRAVVMNEIGGTEVMEFVDLPEPVATPGHVVVEVAAAGVNFMDIGVRQGMAWTDSPNPKILGVEGAGRIVALGDGVDGFAIGDRVAWVYAPGSYASHVLISTDALVRLPDTIDDKTAASLMMQGLTASHFATDFYPIQPGDTALVHAAAGGVGLLLTQIVRLRGGHVIGRVSSTDKVDVAKAAGANHVIVDTEGKFAAEVLRLTGGEGASVVYDGSGPKTFQGSLAALRRSGTFCWYGPVLGGPGPLDIMGLPKSIKIGYATFFDHISTPELLRARTEQLFRWIHDGSLKLHVGGTYALSDAARAHADMESRATTGKLLLIPTQRGSA</sequence>
<keyword evidence="2" id="KW-0560">Oxidoreductase</keyword>
<dbReference type="InterPro" id="IPR011032">
    <property type="entry name" value="GroES-like_sf"/>
</dbReference>
<dbReference type="Gene3D" id="3.40.50.720">
    <property type="entry name" value="NAD(P)-binding Rossmann-like Domain"/>
    <property type="match status" value="1"/>
</dbReference>
<evidence type="ECO:0000256" key="1">
    <source>
        <dbReference type="ARBA" id="ARBA00022857"/>
    </source>
</evidence>
<dbReference type="InterPro" id="IPR013154">
    <property type="entry name" value="ADH-like_N"/>
</dbReference>
<evidence type="ECO:0000313" key="4">
    <source>
        <dbReference type="EMBL" id="MBM3096037.1"/>
    </source>
</evidence>
<protein>
    <submittedName>
        <fullName evidence="4">Zinc-binding dehydrogenase</fullName>
    </submittedName>
</protein>
<organism evidence="4 5">
    <name type="scientific">Ensifer canadensis</name>
    <dbReference type="NCBI Taxonomy" id="555315"/>
    <lineage>
        <taxon>Bacteria</taxon>
        <taxon>Pseudomonadati</taxon>
        <taxon>Pseudomonadota</taxon>
        <taxon>Alphaproteobacteria</taxon>
        <taxon>Hyphomicrobiales</taxon>
        <taxon>Rhizobiaceae</taxon>
        <taxon>Sinorhizobium/Ensifer group</taxon>
        <taxon>Ensifer</taxon>
    </lineage>
</organism>
<dbReference type="SMART" id="SM00829">
    <property type="entry name" value="PKS_ER"/>
    <property type="match status" value="1"/>
</dbReference>
<comment type="caution">
    <text evidence="4">The sequence shown here is derived from an EMBL/GenBank/DDBJ whole genome shotgun (WGS) entry which is preliminary data.</text>
</comment>
<dbReference type="PROSITE" id="PS01162">
    <property type="entry name" value="QOR_ZETA_CRYSTAL"/>
    <property type="match status" value="1"/>
</dbReference>
<dbReference type="Gene3D" id="3.90.180.10">
    <property type="entry name" value="Medium-chain alcohol dehydrogenases, catalytic domain"/>
    <property type="match status" value="1"/>
</dbReference>
<dbReference type="GO" id="GO:0003960">
    <property type="term" value="F:quinone reductase (NADPH) activity"/>
    <property type="evidence" value="ECO:0007669"/>
    <property type="project" value="InterPro"/>
</dbReference>
<dbReference type="Pfam" id="PF08240">
    <property type="entry name" value="ADH_N"/>
    <property type="match status" value="1"/>
</dbReference>
<dbReference type="AlphaFoldDB" id="A0AAW4FXI5"/>
<dbReference type="RefSeq" id="WP_057210797.1">
    <property type="nucleotide sequence ID" value="NZ_CP083373.1"/>
</dbReference>
<proteinExistence type="predicted"/>
<dbReference type="SUPFAM" id="SSF50129">
    <property type="entry name" value="GroES-like"/>
    <property type="match status" value="1"/>
</dbReference>
<dbReference type="PANTHER" id="PTHR48106">
    <property type="entry name" value="QUINONE OXIDOREDUCTASE PIG3-RELATED"/>
    <property type="match status" value="1"/>
</dbReference>
<dbReference type="GO" id="GO:0070402">
    <property type="term" value="F:NADPH binding"/>
    <property type="evidence" value="ECO:0007669"/>
    <property type="project" value="TreeGrafter"/>
</dbReference>
<dbReference type="GO" id="GO:0005829">
    <property type="term" value="C:cytosol"/>
    <property type="evidence" value="ECO:0007669"/>
    <property type="project" value="TreeGrafter"/>
</dbReference>
<gene>
    <name evidence="4" type="ORF">GFB56_35780</name>
</gene>
<accession>A0AAW4FXI5</accession>
<feature type="domain" description="Enoyl reductase (ER)" evidence="3">
    <location>
        <begin position="10"/>
        <end position="320"/>
    </location>
</feature>
<dbReference type="SUPFAM" id="SSF51735">
    <property type="entry name" value="NAD(P)-binding Rossmann-fold domains"/>
    <property type="match status" value="1"/>
</dbReference>
<evidence type="ECO:0000259" key="3">
    <source>
        <dbReference type="SMART" id="SM00829"/>
    </source>
</evidence>
<dbReference type="GO" id="GO:0035925">
    <property type="term" value="F:mRNA 3'-UTR AU-rich region binding"/>
    <property type="evidence" value="ECO:0007669"/>
    <property type="project" value="TreeGrafter"/>
</dbReference>
<dbReference type="CDD" id="cd05286">
    <property type="entry name" value="QOR2"/>
    <property type="match status" value="1"/>
</dbReference>
<dbReference type="InterPro" id="IPR036291">
    <property type="entry name" value="NAD(P)-bd_dom_sf"/>
</dbReference>
<evidence type="ECO:0000256" key="2">
    <source>
        <dbReference type="ARBA" id="ARBA00023002"/>
    </source>
</evidence>
<dbReference type="InterPro" id="IPR002364">
    <property type="entry name" value="Quin_OxRdtase/zeta-crystal_CS"/>
</dbReference>
<dbReference type="GO" id="GO:0008270">
    <property type="term" value="F:zinc ion binding"/>
    <property type="evidence" value="ECO:0007669"/>
    <property type="project" value="InterPro"/>
</dbReference>
<dbReference type="Pfam" id="PF13602">
    <property type="entry name" value="ADH_zinc_N_2"/>
    <property type="match status" value="1"/>
</dbReference>
<keyword evidence="5" id="KW-1185">Reference proteome</keyword>
<dbReference type="InterPro" id="IPR047618">
    <property type="entry name" value="QOR-like"/>
</dbReference>
<dbReference type="Proteomes" id="UP000744980">
    <property type="component" value="Unassembled WGS sequence"/>
</dbReference>
<dbReference type="PANTHER" id="PTHR48106:SF13">
    <property type="entry name" value="QUINONE OXIDOREDUCTASE-RELATED"/>
    <property type="match status" value="1"/>
</dbReference>
<evidence type="ECO:0000313" key="5">
    <source>
        <dbReference type="Proteomes" id="UP000744980"/>
    </source>
</evidence>
<dbReference type="EMBL" id="WXFA01000066">
    <property type="protein sequence ID" value="MBM3096037.1"/>
    <property type="molecule type" value="Genomic_DNA"/>
</dbReference>
<name>A0AAW4FXI5_9HYPH</name>
<reference evidence="4 5" key="1">
    <citation type="submission" date="2020-01" db="EMBL/GenBank/DDBJ databases">
        <title>Draft genome assembly of Ensifer adhaerens T173.</title>
        <authorList>
            <person name="Craig J.E."/>
            <person name="Stinchcombe J.R."/>
        </authorList>
    </citation>
    <scope>NUCLEOTIDE SEQUENCE [LARGE SCALE GENOMIC DNA]</scope>
    <source>
        <strain evidence="4 5">T173</strain>
    </source>
</reference>